<evidence type="ECO:0000256" key="2">
    <source>
        <dbReference type="SAM" id="SignalP"/>
    </source>
</evidence>
<feature type="compositionally biased region" description="Polar residues" evidence="1">
    <location>
        <begin position="177"/>
        <end position="194"/>
    </location>
</feature>
<feature type="compositionally biased region" description="Basic and acidic residues" evidence="1">
    <location>
        <begin position="430"/>
        <end position="448"/>
    </location>
</feature>
<feature type="compositionally biased region" description="Low complexity" evidence="1">
    <location>
        <begin position="256"/>
        <end position="271"/>
    </location>
</feature>
<dbReference type="STRING" id="42673.A0A2K0UUH6"/>
<dbReference type="Pfam" id="PF15474">
    <property type="entry name" value="MU117"/>
    <property type="match status" value="1"/>
</dbReference>
<feature type="chain" id="PRO_5014325043" description="Fibronectin type-III domain-containing protein" evidence="2">
    <location>
        <begin position="18"/>
        <end position="1179"/>
    </location>
</feature>
<dbReference type="InterPro" id="IPR029167">
    <property type="entry name" value="Mug117"/>
</dbReference>
<name>A0A2K0UUH6_GIBNY</name>
<dbReference type="AlphaFoldDB" id="A0A2K0UUH6"/>
<proteinExistence type="predicted"/>
<keyword evidence="4" id="KW-1185">Reference proteome</keyword>
<feature type="region of interest" description="Disordered" evidence="1">
    <location>
        <begin position="414"/>
        <end position="473"/>
    </location>
</feature>
<dbReference type="OrthoDB" id="3886018at2759"/>
<feature type="compositionally biased region" description="Polar residues" evidence="1">
    <location>
        <begin position="1056"/>
        <end position="1074"/>
    </location>
</feature>
<dbReference type="Proteomes" id="UP000236664">
    <property type="component" value="Unassembled WGS sequence"/>
</dbReference>
<feature type="region of interest" description="Disordered" evidence="1">
    <location>
        <begin position="177"/>
        <end position="201"/>
    </location>
</feature>
<dbReference type="EMBL" id="MTQA01000298">
    <property type="protein sequence ID" value="PNP61437.1"/>
    <property type="molecule type" value="Genomic_DNA"/>
</dbReference>
<feature type="compositionally biased region" description="Basic and acidic residues" evidence="1">
    <location>
        <begin position="279"/>
        <end position="289"/>
    </location>
</feature>
<feature type="region of interest" description="Disordered" evidence="1">
    <location>
        <begin position="1056"/>
        <end position="1075"/>
    </location>
</feature>
<gene>
    <name evidence="3" type="ORF">FNYG_13832</name>
</gene>
<reference evidence="3 4" key="1">
    <citation type="submission" date="2017-06" db="EMBL/GenBank/DDBJ databases">
        <title>Genome of Fusarium nygamai isolate CS10214.</title>
        <authorList>
            <person name="Gardiner D.M."/>
            <person name="Obanor F."/>
            <person name="Kazan K."/>
        </authorList>
    </citation>
    <scope>NUCLEOTIDE SEQUENCE [LARGE SCALE GENOMIC DNA]</scope>
    <source>
        <strain evidence="3 4">CS10214</strain>
    </source>
</reference>
<feature type="compositionally biased region" description="Low complexity" evidence="1">
    <location>
        <begin position="839"/>
        <end position="894"/>
    </location>
</feature>
<evidence type="ECO:0008006" key="5">
    <source>
        <dbReference type="Google" id="ProtNLM"/>
    </source>
</evidence>
<protein>
    <recommendedName>
        <fullName evidence="5">Fibronectin type-III domain-containing protein</fullName>
    </recommendedName>
</protein>
<feature type="compositionally biased region" description="Acidic residues" evidence="1">
    <location>
        <begin position="417"/>
        <end position="427"/>
    </location>
</feature>
<comment type="caution">
    <text evidence="3">The sequence shown here is derived from an EMBL/GenBank/DDBJ whole genome shotgun (WGS) entry which is preliminary data.</text>
</comment>
<keyword evidence="2" id="KW-0732">Signal</keyword>
<sequence length="1179" mass="123804">MRATFFALAALPFCAIAQDPVPEAAPATTTTTSEGFIPPVIDTSTDIPVDLDPTTTDAIVVPQSTTEAIQKNPEPTTQPAPVVEDTTTSQDIVQASTSQAPPAVQDTTTGPAPVIDTTQPIAQEGTTQPNAQDTNTGQPIVEDTTSQQLPPVQDTTTELPPPVDPTTTWLPVADTTNQPIIQTPGSSQETVGPDTTTNVQVPVVPTTTTNAVPAVTSETNNPLPDTTTQQQPIIESTTTGVPPAETTTAQVPVKDTTTTAAEQPAQTTTQHQEPEPTTEESKPTSKDDSEPVITQPPAQTTVAPEMATSSVSSVSSQVAALIPIINKWTEDPESLTDETNKEVEDTHDDIIAVIVSLGGKPDVGCNKKRGLLGPIGDIINKLACMAQDLTNISGSIIAGNVPAVTSVIPQVQSQNDDLTEEDEDNQSQDEQSKEESTKQEETTKKESTTEVPTTTEAPTSTEESTTTEATTTTTGMLQVCGADTCGGGSGGGSCPIGSGGSKGGQMGSAAGEVNCNDLSTTTIDEPLPTDPSQTIDFGDDPFTAPTARAESASLPSKRDMQLGARAFNDDMTPNPFYVASLTPLWVDQTGATAGHWFGAPPFAGKGSAGVNGIYGCTSVIVVSDLGVYVSHIWENPVFIDNLGNPTPDDVFQTTTFNALRDGTLDGYAESIAGYVGTDQAPSVLHSMFHPRVFVVTPFTTDYDRGRGVTTTFRYEARANYLATAVSGIVPGSDYTVLGYTRVGEVESKEQYGTWGRAIVEYDMLEEIVFGSDENAMGQFMGRWRLWVEDQLVTSHKFMVFPDPIAVPETTPAATPGAGLRKRADEEAASKCLVRGGSTGATSAGPSSTDNAATTADATSSAETSAAPTTDEMTAEPTGTTTTEENTTEAAGTTTSEDKTAEATTTQPEPALTTSTPSTFITTTRASSNAITSDVTSDAATTSEEVRTNYPCVIYGGPRVDKPYCQCSTTVSGKQYVTSASLIDNSCENYTSYPSPVVPVTEAPATQAPVQTPFTETNDGTVLVYSAYTLDYFMAYTVHVTATRGYGVPSTVSTPVPSQTAVDNDGSGQCGTSDSLSKKGLGEACDRAINEFDANTVYKGYTTRYSRSNKGILMLASVGQAACIAKFECDDYGIGMKGSDIIAARENAKKNDGIWICGHIRLSNSCSVVMDYCTNCDNRG</sequence>
<evidence type="ECO:0000313" key="4">
    <source>
        <dbReference type="Proteomes" id="UP000236664"/>
    </source>
</evidence>
<feature type="region of interest" description="Disordered" evidence="1">
    <location>
        <begin position="66"/>
        <end position="145"/>
    </location>
</feature>
<feature type="signal peptide" evidence="2">
    <location>
        <begin position="1"/>
        <end position="17"/>
    </location>
</feature>
<feature type="compositionally biased region" description="Low complexity" evidence="1">
    <location>
        <begin position="449"/>
        <end position="473"/>
    </location>
</feature>
<feature type="region of interest" description="Disordered" evidence="1">
    <location>
        <begin position="805"/>
        <end position="916"/>
    </location>
</feature>
<organism evidence="3 4">
    <name type="scientific">Gibberella nygamai</name>
    <name type="common">Bean root rot disease fungus</name>
    <name type="synonym">Fusarium nygamai</name>
    <dbReference type="NCBI Taxonomy" id="42673"/>
    <lineage>
        <taxon>Eukaryota</taxon>
        <taxon>Fungi</taxon>
        <taxon>Dikarya</taxon>
        <taxon>Ascomycota</taxon>
        <taxon>Pezizomycotina</taxon>
        <taxon>Sordariomycetes</taxon>
        <taxon>Hypocreomycetidae</taxon>
        <taxon>Hypocreales</taxon>
        <taxon>Nectriaceae</taxon>
        <taxon>Fusarium</taxon>
        <taxon>Fusarium fujikuroi species complex</taxon>
    </lineage>
</organism>
<feature type="compositionally biased region" description="Low complexity" evidence="1">
    <location>
        <begin position="901"/>
        <end position="916"/>
    </location>
</feature>
<accession>A0A2K0UUH6</accession>
<feature type="compositionally biased region" description="Low complexity" evidence="1">
    <location>
        <begin position="237"/>
        <end position="249"/>
    </location>
</feature>
<evidence type="ECO:0000256" key="1">
    <source>
        <dbReference type="SAM" id="MobiDB-lite"/>
    </source>
</evidence>
<feature type="compositionally biased region" description="Polar residues" evidence="1">
    <location>
        <begin position="217"/>
        <end position="236"/>
    </location>
</feature>
<evidence type="ECO:0000313" key="3">
    <source>
        <dbReference type="EMBL" id="PNP61437.1"/>
    </source>
</evidence>
<feature type="region of interest" description="Disordered" evidence="1">
    <location>
        <begin position="214"/>
        <end position="307"/>
    </location>
</feature>